<feature type="region of interest" description="Disordered" evidence="1">
    <location>
        <begin position="555"/>
        <end position="584"/>
    </location>
</feature>
<evidence type="ECO:0000256" key="1">
    <source>
        <dbReference type="SAM" id="MobiDB-lite"/>
    </source>
</evidence>
<dbReference type="EMBL" id="FNGY01000001">
    <property type="protein sequence ID" value="SDL60412.1"/>
    <property type="molecule type" value="Genomic_DNA"/>
</dbReference>
<dbReference type="RefSeq" id="WP_074604849.1">
    <property type="nucleotide sequence ID" value="NZ_FNGY01000001.1"/>
</dbReference>
<reference evidence="3" key="1">
    <citation type="submission" date="2016-10" db="EMBL/GenBank/DDBJ databases">
        <authorList>
            <person name="Varghese N."/>
            <person name="Submissions S."/>
        </authorList>
    </citation>
    <scope>NUCLEOTIDE SEQUENCE [LARGE SCALE GENOMIC DNA]</scope>
    <source>
        <strain evidence="3">DSM 19110</strain>
    </source>
</reference>
<sequence>MGVKYDFIDKILEQHQLAMPDLKVLRPDYEHYKTFLYQHSGKVVANVEGIPSVKNANSKLAADKHLAFFQHAGRETFDLLVTPEYSCPLSAVHDFVKSADFDHPGSLMVIGCESSTLNELENFSNDLNSDSLVVLMESDVFASKENKFVDPVAYVFVTKKAGQDKYIRVVLFQFKTYPMGATPIENEFMAFGTKRYIFRNDEESIYLATIICSEGLNIDLETDLRQFIDKPYLLLHPQLNLSPRTANLKQYRTNFFNNCAQDTSVEILCYNWAKDSAIDGEVLTYAHSAIYTKTRKILIDDHRINRNDKLGLYYNNWKNAKSSILIFDENEAVFCFLNSKVSKRRLNVQNQARYGPKMLERLVWEGKWVVVDNTLNQSLVEYCRKMGGDFEYFFNENMSFINRERLLSITVGEISGKEWVSPDKNEFFKISDDEYSRRINFFQDPDTKDLKIGWLNKYATFSTSLIKNVDWMPRNGFFQDLISDCKIHYSSPNYNYNVVGVNGLPACIVYAGVTDPSKVEELRALMLKSHPDDNTFPNRLLIVYHYFGDREVDPKPPVPNFSPTAPSFSTNNNDNPTAINRTKE</sequence>
<protein>
    <submittedName>
        <fullName evidence="2">Uncharacterized protein</fullName>
    </submittedName>
</protein>
<evidence type="ECO:0000313" key="3">
    <source>
        <dbReference type="Proteomes" id="UP000183200"/>
    </source>
</evidence>
<organism evidence="2 3">
    <name type="scientific">Pedobacter steynii</name>
    <dbReference type="NCBI Taxonomy" id="430522"/>
    <lineage>
        <taxon>Bacteria</taxon>
        <taxon>Pseudomonadati</taxon>
        <taxon>Bacteroidota</taxon>
        <taxon>Sphingobacteriia</taxon>
        <taxon>Sphingobacteriales</taxon>
        <taxon>Sphingobacteriaceae</taxon>
        <taxon>Pedobacter</taxon>
    </lineage>
</organism>
<gene>
    <name evidence="2" type="ORF">SAMN05421820_101865</name>
</gene>
<proteinExistence type="predicted"/>
<feature type="compositionally biased region" description="Polar residues" evidence="1">
    <location>
        <begin position="561"/>
        <end position="584"/>
    </location>
</feature>
<keyword evidence="3" id="KW-1185">Reference proteome</keyword>
<name>A0A1G9LEN1_9SPHI</name>
<dbReference type="Proteomes" id="UP000183200">
    <property type="component" value="Unassembled WGS sequence"/>
</dbReference>
<dbReference type="OrthoDB" id="8672080at2"/>
<evidence type="ECO:0000313" key="2">
    <source>
        <dbReference type="EMBL" id="SDL60412.1"/>
    </source>
</evidence>
<dbReference type="AlphaFoldDB" id="A0A1G9LEN1"/>
<accession>A0A1G9LEN1</accession>